<keyword evidence="1" id="KW-0175">Coiled coil</keyword>
<feature type="coiled-coil region" evidence="1">
    <location>
        <begin position="461"/>
        <end position="488"/>
    </location>
</feature>
<dbReference type="PANTHER" id="PTHR38032:SF1">
    <property type="entry name" value="RNA-BINDING PROTEIN KHPB N-TERMINAL DOMAIN-CONTAINING PROTEIN"/>
    <property type="match status" value="1"/>
</dbReference>
<gene>
    <name evidence="3" type="ORF">PARC_a0222</name>
</gene>
<proteinExistence type="predicted"/>
<feature type="domain" description="Flagellar Assembly Protein A N-terminal region" evidence="2">
    <location>
        <begin position="68"/>
        <end position="246"/>
    </location>
</feature>
<accession>A0A290RZ70</accession>
<dbReference type="KEGG" id="part:PARC_a0222"/>
<dbReference type="InterPro" id="IPR016098">
    <property type="entry name" value="CAP/MinC_C"/>
</dbReference>
<evidence type="ECO:0000259" key="2">
    <source>
        <dbReference type="Pfam" id="PF20250"/>
    </source>
</evidence>
<dbReference type="RefSeq" id="WP_010554821.1">
    <property type="nucleotide sequence ID" value="NZ_CP011025.1"/>
</dbReference>
<evidence type="ECO:0000313" key="4">
    <source>
        <dbReference type="Proteomes" id="UP000016505"/>
    </source>
</evidence>
<dbReference type="SUPFAM" id="SSF63848">
    <property type="entry name" value="Cell-division inhibitor MinC, C-terminal domain"/>
    <property type="match status" value="1"/>
</dbReference>
<dbReference type="GO" id="GO:0000902">
    <property type="term" value="P:cell morphogenesis"/>
    <property type="evidence" value="ECO:0007669"/>
    <property type="project" value="InterPro"/>
</dbReference>
<dbReference type="Proteomes" id="UP000016505">
    <property type="component" value="Chromosome I"/>
</dbReference>
<reference evidence="3 4" key="1">
    <citation type="journal article" date="2012" name="J. Bacteriol.">
        <title>Genome sequences of type strains of seven species of the marine bacterium Pseudoalteromonas.</title>
        <authorList>
            <person name="Xie B.B."/>
            <person name="Shu Y.L."/>
            <person name="Qin Q.L."/>
            <person name="Rong J.C."/>
            <person name="Zhang X.Y."/>
            <person name="Chen X.L."/>
            <person name="Shi M."/>
            <person name="He H.L."/>
            <person name="Zhou B.C."/>
            <person name="Zhang Y.Z."/>
        </authorList>
    </citation>
    <scope>NUCLEOTIDE SEQUENCE [LARGE SCALE GENOMIC DNA]</scope>
    <source>
        <strain evidence="3 4">A 37-1-2</strain>
    </source>
</reference>
<dbReference type="InterPro" id="IPR046865">
    <property type="entry name" value="FapA_b_solenoid"/>
</dbReference>
<dbReference type="Pfam" id="PF20250">
    <property type="entry name" value="FapA_N"/>
    <property type="match status" value="1"/>
</dbReference>
<dbReference type="PANTHER" id="PTHR38032">
    <property type="entry name" value="POLYMERASE-RELATED"/>
    <property type="match status" value="1"/>
</dbReference>
<dbReference type="Gene3D" id="2.160.20.70">
    <property type="match status" value="1"/>
</dbReference>
<sequence length="535" mass="57890">MFKLANNGNVLLDVKEHIPPSAAFILKALEKSAFCDCKIDHDAINDFFKNENSSQPLVVASKHNAALNVTISDDKMLAIGELTLAQGGKLLSLEDAKKQLVKAGIVRGYKQAFLEQLLQKQFENPAGSLVKGILAKGRLPSDGLATKLITTVETLKDRLKAPKLKEDGSVDMRDFGKLASVEPGSVLIRQQPATPGKEGFTVIGDILPAKPGENKQLVAGEGTEISKMNPLELVSTIAGVPVEINNGMRVDDIFTISDVDVKSGHIDFQGSVIVTRNIDPGMKVTAKGDITIFGTVESGELTAGGNITVKQGIIGHQKMDSKSLSCKLIALGDIHVSHSQYCYLEANNIFIERQTSHCVMKAKRLLQVGQSDLPKGKIFGGEILDATTLIAGEIGNESGAKMIINLAASGAEITADTDNCFKDLAKTDEQLDTLQTALEKTSLVADVEKRNLLITKIGATQKHYCEQAEQLEKRLSNLDHDLHDLLSDANLAVNSVLHSGVEIHIFDKVLKTIRNYPPCNVKLLNNKIEIEFKTS</sequence>
<protein>
    <recommendedName>
        <fullName evidence="2">Flagellar Assembly Protein A N-terminal region domain-containing protein</fullName>
    </recommendedName>
</protein>
<dbReference type="AlphaFoldDB" id="A0A290RZ70"/>
<dbReference type="EMBL" id="CP011025">
    <property type="protein sequence ID" value="ATC84985.1"/>
    <property type="molecule type" value="Genomic_DNA"/>
</dbReference>
<dbReference type="InterPro" id="IPR005646">
    <property type="entry name" value="FapA"/>
</dbReference>
<organism evidence="3 4">
    <name type="scientific">Pseudoalteromonas arctica A 37-1-2</name>
    <dbReference type="NCBI Taxonomy" id="1117313"/>
    <lineage>
        <taxon>Bacteria</taxon>
        <taxon>Pseudomonadati</taxon>
        <taxon>Pseudomonadota</taxon>
        <taxon>Gammaproteobacteria</taxon>
        <taxon>Alteromonadales</taxon>
        <taxon>Pseudoalteromonadaceae</taxon>
        <taxon>Pseudoalteromonas</taxon>
    </lineage>
</organism>
<dbReference type="InterPro" id="IPR036145">
    <property type="entry name" value="MinC_C_sf"/>
</dbReference>
<dbReference type="InterPro" id="IPR046866">
    <property type="entry name" value="FapA_N"/>
</dbReference>
<evidence type="ECO:0000256" key="1">
    <source>
        <dbReference type="SAM" id="Coils"/>
    </source>
</evidence>
<name>A0A290RZ70_9GAMM</name>
<evidence type="ECO:0000313" key="3">
    <source>
        <dbReference type="EMBL" id="ATC84985.1"/>
    </source>
</evidence>
<dbReference type="Pfam" id="PF03961">
    <property type="entry name" value="FapA"/>
    <property type="match status" value="1"/>
</dbReference>
<dbReference type="OrthoDB" id="5807941at2"/>